<dbReference type="GO" id="GO:0006526">
    <property type="term" value="P:L-arginine biosynthetic process"/>
    <property type="evidence" value="ECO:0007669"/>
    <property type="project" value="UniProtKB-UniRule"/>
</dbReference>
<keyword evidence="11" id="KW-0055">Arginine biosynthesis</keyword>
<dbReference type="UniPathway" id="UPA00070">
    <property type="reaction ID" value="UER00115"/>
</dbReference>
<dbReference type="OrthoDB" id="9804328at2"/>
<comment type="similarity">
    <text evidence="3 11">Belongs to the CarA family.</text>
</comment>
<keyword evidence="14" id="KW-1185">Reference proteome</keyword>
<dbReference type="FunFam" id="3.50.30.20:FF:000001">
    <property type="entry name" value="Carbamoyl-phosphate synthase small chain"/>
    <property type="match status" value="1"/>
</dbReference>
<proteinExistence type="inferred from homology"/>
<keyword evidence="7 11" id="KW-0315">Glutamine amidotransferase</keyword>
<feature type="binding site" evidence="11">
    <location>
        <position position="290"/>
    </location>
    <ligand>
        <name>L-glutamine</name>
        <dbReference type="ChEBI" id="CHEBI:58359"/>
    </ligand>
</feature>
<evidence type="ECO:0000259" key="12">
    <source>
        <dbReference type="SMART" id="SM01097"/>
    </source>
</evidence>
<name>A0A4R1N5Y0_9FIRM</name>
<keyword evidence="5 11" id="KW-0547">Nucleotide-binding</keyword>
<evidence type="ECO:0000256" key="1">
    <source>
        <dbReference type="ARBA" id="ARBA00004812"/>
    </source>
</evidence>
<dbReference type="EC" id="6.3.5.5" evidence="11"/>
<dbReference type="Pfam" id="PF00117">
    <property type="entry name" value="GATase"/>
    <property type="match status" value="1"/>
</dbReference>
<keyword evidence="11" id="KW-0028">Amino-acid biosynthesis</keyword>
<dbReference type="PANTHER" id="PTHR43418">
    <property type="entry name" value="MULTIFUNCTIONAL TRYPTOPHAN BIOSYNTHESIS PROTEIN-RELATED"/>
    <property type="match status" value="1"/>
</dbReference>
<evidence type="ECO:0000256" key="4">
    <source>
        <dbReference type="ARBA" id="ARBA00022598"/>
    </source>
</evidence>
<keyword evidence="4 11" id="KW-0436">Ligase</keyword>
<dbReference type="InterPro" id="IPR002474">
    <property type="entry name" value="CarbamoylP_synth_ssu_N"/>
</dbReference>
<feature type="active site" description="Nucleophile" evidence="11">
    <location>
        <position position="245"/>
    </location>
</feature>
<feature type="domain" description="Carbamoyl-phosphate synthase small subunit N-terminal" evidence="12">
    <location>
        <begin position="1"/>
        <end position="131"/>
    </location>
</feature>
<dbReference type="GO" id="GO:0006207">
    <property type="term" value="P:'de novo' pyrimidine nucleobase biosynthetic process"/>
    <property type="evidence" value="ECO:0007669"/>
    <property type="project" value="InterPro"/>
</dbReference>
<evidence type="ECO:0000256" key="11">
    <source>
        <dbReference type="HAMAP-Rule" id="MF_01209"/>
    </source>
</evidence>
<feature type="binding site" evidence="11">
    <location>
        <position position="246"/>
    </location>
    <ligand>
        <name>L-glutamine</name>
        <dbReference type="ChEBI" id="CHEBI:58359"/>
    </ligand>
</feature>
<reference evidence="13 14" key="1">
    <citation type="submission" date="2019-03" db="EMBL/GenBank/DDBJ databases">
        <title>Genomic Encyclopedia of Type Strains, Phase IV (KMG-IV): sequencing the most valuable type-strain genomes for metagenomic binning, comparative biology and taxonomic classification.</title>
        <authorList>
            <person name="Goeker M."/>
        </authorList>
    </citation>
    <scope>NUCLEOTIDE SEQUENCE [LARGE SCALE GENOMIC DNA]</scope>
    <source>
        <strain evidence="13 14">DSM 24176</strain>
    </source>
</reference>
<dbReference type="PROSITE" id="PS51273">
    <property type="entry name" value="GATASE_TYPE_1"/>
    <property type="match status" value="1"/>
</dbReference>
<comment type="subunit">
    <text evidence="11">Composed of two chains; the small (or glutamine) chain promotes the hydrolysis of glutamine to ammonia, which is used by the large (or ammonia) chain to synthesize carbamoyl phosphate. Tetramer of heterodimers (alpha,beta)4.</text>
</comment>
<evidence type="ECO:0000313" key="13">
    <source>
        <dbReference type="EMBL" id="TCK98419.1"/>
    </source>
</evidence>
<sequence length="357" mass="39951">MKINILLEDGTLLQGKSFGKEGTVYGEIVFNTGMTGYQEVLTDPSYSGQIVVMTYPLIGNYGINNEDFESDKIQVKAFVVKDYAKDPNHWQQVKTIDEYLKENNIMGVYDIDTRLLTKKIRNLGVMKCVMTPDEITEAHKEALEDYSFPKDIVKNVSRNDYEYIKGSGAKIGVIDLGMKNSILNIIKNYDADIHIFPWDIDTQTIEDKNLDMLFLSNGPGDPKELTKTIDTAKYFVGKMPIRGICLGHQVLALALGADTYKMKFGHRGGNHPVLHLPTNKVFITSQNHGYAVIESSVTQDMQITFKNVNDGTIEGIASKKYDIDSVQFHPEEGPGPYDAQIILDTWIKEVGGVSSCQ</sequence>
<dbReference type="Gene3D" id="3.40.50.880">
    <property type="match status" value="1"/>
</dbReference>
<dbReference type="InterPro" id="IPR017926">
    <property type="entry name" value="GATASE"/>
</dbReference>
<dbReference type="GO" id="GO:0004088">
    <property type="term" value="F:carbamoyl-phosphate synthase (glutamine-hydrolyzing) activity"/>
    <property type="evidence" value="ECO:0007669"/>
    <property type="project" value="UniProtKB-UniRule"/>
</dbReference>
<dbReference type="InterPro" id="IPR036480">
    <property type="entry name" value="CarbP_synth_ssu_N_sf"/>
</dbReference>
<organism evidence="13 14">
    <name type="scientific">Natranaerovirga hydrolytica</name>
    <dbReference type="NCBI Taxonomy" id="680378"/>
    <lineage>
        <taxon>Bacteria</taxon>
        <taxon>Bacillati</taxon>
        <taxon>Bacillota</taxon>
        <taxon>Clostridia</taxon>
        <taxon>Lachnospirales</taxon>
        <taxon>Natranaerovirgaceae</taxon>
        <taxon>Natranaerovirga</taxon>
    </lineage>
</organism>
<evidence type="ECO:0000256" key="8">
    <source>
        <dbReference type="ARBA" id="ARBA00022975"/>
    </source>
</evidence>
<keyword evidence="6 11" id="KW-0067">ATP-binding</keyword>
<feature type="active site" evidence="11">
    <location>
        <position position="331"/>
    </location>
</feature>
<feature type="binding site" evidence="11">
    <location>
        <position position="45"/>
    </location>
    <ligand>
        <name>L-glutamine</name>
        <dbReference type="ChEBI" id="CHEBI:58359"/>
    </ligand>
</feature>
<evidence type="ECO:0000256" key="2">
    <source>
        <dbReference type="ARBA" id="ARBA00005077"/>
    </source>
</evidence>
<dbReference type="NCBIfam" id="NF009475">
    <property type="entry name" value="PRK12838.1"/>
    <property type="match status" value="1"/>
</dbReference>
<dbReference type="AlphaFoldDB" id="A0A4R1N5Y0"/>
<dbReference type="InterPro" id="IPR029062">
    <property type="entry name" value="Class_I_gatase-like"/>
</dbReference>
<feature type="binding site" evidence="11">
    <location>
        <position position="249"/>
    </location>
    <ligand>
        <name>L-glutamine</name>
        <dbReference type="ChEBI" id="CHEBI:58359"/>
    </ligand>
</feature>
<dbReference type="Pfam" id="PF00988">
    <property type="entry name" value="CPSase_sm_chain"/>
    <property type="match status" value="1"/>
</dbReference>
<evidence type="ECO:0000256" key="3">
    <source>
        <dbReference type="ARBA" id="ARBA00007800"/>
    </source>
</evidence>
<feature type="binding site" evidence="11">
    <location>
        <position position="218"/>
    </location>
    <ligand>
        <name>L-glutamine</name>
        <dbReference type="ChEBI" id="CHEBI:58359"/>
    </ligand>
</feature>
<accession>A0A4R1N5Y0</accession>
<feature type="active site" evidence="11">
    <location>
        <position position="329"/>
    </location>
</feature>
<comment type="pathway">
    <text evidence="2 11">Amino-acid biosynthesis; L-arginine biosynthesis; carbamoyl phosphate from bicarbonate: step 1/1.</text>
</comment>
<dbReference type="InterPro" id="IPR035686">
    <property type="entry name" value="CPSase_GATase1"/>
</dbReference>
<comment type="caution">
    <text evidence="13">The sequence shown here is derived from an EMBL/GenBank/DDBJ whole genome shotgun (WGS) entry which is preliminary data.</text>
</comment>
<evidence type="ECO:0000256" key="9">
    <source>
        <dbReference type="ARBA" id="ARBA00048816"/>
    </source>
</evidence>
<dbReference type="Gene3D" id="3.50.30.20">
    <property type="entry name" value="Carbamoyl-phosphate synthase small subunit, N-terminal domain"/>
    <property type="match status" value="1"/>
</dbReference>
<comment type="catalytic activity">
    <reaction evidence="9 11">
        <text>hydrogencarbonate + L-glutamine + 2 ATP + H2O = carbamoyl phosphate + L-glutamate + 2 ADP + phosphate + 2 H(+)</text>
        <dbReference type="Rhea" id="RHEA:18633"/>
        <dbReference type="ChEBI" id="CHEBI:15377"/>
        <dbReference type="ChEBI" id="CHEBI:15378"/>
        <dbReference type="ChEBI" id="CHEBI:17544"/>
        <dbReference type="ChEBI" id="CHEBI:29985"/>
        <dbReference type="ChEBI" id="CHEBI:30616"/>
        <dbReference type="ChEBI" id="CHEBI:43474"/>
        <dbReference type="ChEBI" id="CHEBI:58228"/>
        <dbReference type="ChEBI" id="CHEBI:58359"/>
        <dbReference type="ChEBI" id="CHEBI:456216"/>
        <dbReference type="EC" id="6.3.5.5"/>
    </reaction>
</comment>
<feature type="binding site" evidence="11">
    <location>
        <position position="287"/>
    </location>
    <ligand>
        <name>L-glutamine</name>
        <dbReference type="ChEBI" id="CHEBI:58359"/>
    </ligand>
</feature>
<dbReference type="NCBIfam" id="TIGR01368">
    <property type="entry name" value="CPSaseIIsmall"/>
    <property type="match status" value="1"/>
</dbReference>
<evidence type="ECO:0000313" key="14">
    <source>
        <dbReference type="Proteomes" id="UP000294545"/>
    </source>
</evidence>
<evidence type="ECO:0000256" key="7">
    <source>
        <dbReference type="ARBA" id="ARBA00022962"/>
    </source>
</evidence>
<feature type="region of interest" description="CPSase" evidence="11">
    <location>
        <begin position="1"/>
        <end position="170"/>
    </location>
</feature>
<evidence type="ECO:0000256" key="6">
    <source>
        <dbReference type="ARBA" id="ARBA00022840"/>
    </source>
</evidence>
<dbReference type="HAMAP" id="MF_01209">
    <property type="entry name" value="CPSase_S_chain"/>
    <property type="match status" value="1"/>
</dbReference>
<keyword evidence="8 11" id="KW-0665">Pyrimidine biosynthesis</keyword>
<dbReference type="PRINTS" id="PR00096">
    <property type="entry name" value="GATASE"/>
</dbReference>
<dbReference type="PANTHER" id="PTHR43418:SF7">
    <property type="entry name" value="CARBAMOYL-PHOSPHATE SYNTHASE SMALL CHAIN"/>
    <property type="match status" value="1"/>
</dbReference>
<feature type="binding site" evidence="11">
    <location>
        <position position="220"/>
    </location>
    <ligand>
        <name>L-glutamine</name>
        <dbReference type="ChEBI" id="CHEBI:58359"/>
    </ligand>
</feature>
<comment type="catalytic activity">
    <reaction evidence="10 11">
        <text>L-glutamine + H2O = L-glutamate + NH4(+)</text>
        <dbReference type="Rhea" id="RHEA:15889"/>
        <dbReference type="ChEBI" id="CHEBI:15377"/>
        <dbReference type="ChEBI" id="CHEBI:28938"/>
        <dbReference type="ChEBI" id="CHEBI:29985"/>
        <dbReference type="ChEBI" id="CHEBI:58359"/>
    </reaction>
</comment>
<dbReference type="EMBL" id="SMGQ01000011">
    <property type="protein sequence ID" value="TCK98419.1"/>
    <property type="molecule type" value="Genomic_DNA"/>
</dbReference>
<feature type="binding site" evidence="11">
    <location>
        <position position="289"/>
    </location>
    <ligand>
        <name>L-glutamine</name>
        <dbReference type="ChEBI" id="CHEBI:58359"/>
    </ligand>
</feature>
<dbReference type="UniPathway" id="UPA00068">
    <property type="reaction ID" value="UER00171"/>
</dbReference>
<dbReference type="SMART" id="SM01097">
    <property type="entry name" value="CPSase_sm_chain"/>
    <property type="match status" value="1"/>
</dbReference>
<comment type="pathway">
    <text evidence="1 11">Pyrimidine metabolism; UMP biosynthesis via de novo pathway; (S)-dihydroorotate from bicarbonate: step 1/3.</text>
</comment>
<evidence type="ECO:0000256" key="5">
    <source>
        <dbReference type="ARBA" id="ARBA00022741"/>
    </source>
</evidence>
<dbReference type="GO" id="GO:0004359">
    <property type="term" value="F:glutaminase activity"/>
    <property type="evidence" value="ECO:0007669"/>
    <property type="project" value="RHEA"/>
</dbReference>
<dbReference type="GO" id="GO:0006541">
    <property type="term" value="P:glutamine metabolic process"/>
    <property type="evidence" value="ECO:0007669"/>
    <property type="project" value="InterPro"/>
</dbReference>
<dbReference type="InterPro" id="IPR006274">
    <property type="entry name" value="CarbamoylP_synth_ssu"/>
</dbReference>
<dbReference type="PRINTS" id="PR00097">
    <property type="entry name" value="ANTSNTHASEII"/>
</dbReference>
<dbReference type="Proteomes" id="UP000294545">
    <property type="component" value="Unassembled WGS sequence"/>
</dbReference>
<comment type="function">
    <text evidence="11">Small subunit of the glutamine-dependent carbamoyl phosphate synthetase (CPSase). CPSase catalyzes the formation of carbamoyl phosphate from the ammonia moiety of glutamine, carbonate, and phosphate donated by ATP, constituting the first step of 2 biosynthetic pathways, one leading to arginine and/or urea and the other to pyrimidine nucleotides. The small subunit (glutamine amidotransferase) binds and cleaves glutamine to supply the large subunit with the substrate ammonia.</text>
</comment>
<dbReference type="GO" id="GO:0005524">
    <property type="term" value="F:ATP binding"/>
    <property type="evidence" value="ECO:0007669"/>
    <property type="project" value="UniProtKB-UniRule"/>
</dbReference>
<dbReference type="CDD" id="cd01744">
    <property type="entry name" value="GATase1_CPSase"/>
    <property type="match status" value="1"/>
</dbReference>
<gene>
    <name evidence="11" type="primary">carA</name>
    <name evidence="13" type="ORF">EDC19_0839</name>
</gene>
<dbReference type="InterPro" id="IPR050472">
    <property type="entry name" value="Anth_synth/Amidotransfase"/>
</dbReference>
<dbReference type="RefSeq" id="WP_132280954.1">
    <property type="nucleotide sequence ID" value="NZ_SMGQ01000011.1"/>
</dbReference>
<dbReference type="GO" id="GO:0044205">
    <property type="term" value="P:'de novo' UMP biosynthetic process"/>
    <property type="evidence" value="ECO:0007669"/>
    <property type="project" value="UniProtKB-UniRule"/>
</dbReference>
<evidence type="ECO:0000256" key="10">
    <source>
        <dbReference type="ARBA" id="ARBA00049285"/>
    </source>
</evidence>
<protein>
    <recommendedName>
        <fullName evidence="11">Carbamoyl phosphate synthase small chain</fullName>
        <ecNumber evidence="11">6.3.5.5</ecNumber>
    </recommendedName>
    <alternativeName>
        <fullName evidence="11">Carbamoyl phosphate synthetase glutamine chain</fullName>
    </alternativeName>
</protein>
<dbReference type="SUPFAM" id="SSF52317">
    <property type="entry name" value="Class I glutamine amidotransferase-like"/>
    <property type="match status" value="1"/>
</dbReference>
<dbReference type="PRINTS" id="PR00099">
    <property type="entry name" value="CPSGATASE"/>
</dbReference>
<dbReference type="SUPFAM" id="SSF52021">
    <property type="entry name" value="Carbamoyl phosphate synthetase, small subunit N-terminal domain"/>
    <property type="match status" value="1"/>
</dbReference>